<protein>
    <recommendedName>
        <fullName evidence="6">Cupin type-1 domain-containing protein</fullName>
    </recommendedName>
</protein>
<dbReference type="PANTHER" id="PTHR31189:SF76">
    <property type="entry name" value="11S GLOBULIN SUBUNIT BETA-LIKE"/>
    <property type="match status" value="1"/>
</dbReference>
<dbReference type="PRINTS" id="PR00439">
    <property type="entry name" value="11SGLOBULIN"/>
</dbReference>
<accession>A0A978UR81</accession>
<keyword evidence="3" id="KW-0708">Seed storage protein</keyword>
<dbReference type="SMART" id="SM00835">
    <property type="entry name" value="Cupin_1"/>
    <property type="match status" value="1"/>
</dbReference>
<keyword evidence="2" id="KW-0758">Storage protein</keyword>
<dbReference type="GO" id="GO:0045735">
    <property type="term" value="F:nutrient reservoir activity"/>
    <property type="evidence" value="ECO:0007669"/>
    <property type="project" value="UniProtKB-KW"/>
</dbReference>
<feature type="region of interest" description="Disordered" evidence="5">
    <location>
        <begin position="152"/>
        <end position="171"/>
    </location>
</feature>
<dbReference type="InterPro" id="IPR011051">
    <property type="entry name" value="RmlC_Cupin_sf"/>
</dbReference>
<sequence length="324" mass="36253">MFQCAGVALVKYVIEHKGFLLPSYSNAPQLFFVLGRGILGVMLPAGCHKLLHIREGEVIRFYLPGNPEDEFGPYRQSDHCHQQQQQRSSANNVFGGFDTQRLADSLKLNVDTIRKLQGDSNDQRKNIVRVDDEIGLDLDTLIRNRQRYSDQGSIYSERRDDDDADANNGCTDDNDINSCSVKLKAHIFGDGSGEDLPFGGYVFTLNSSKIPILQHLQLGFDIVQAVNDKSESMFEGEFREGQALVVAQNYAVVKQVYSNNQGPFIWVGLKINANAVNAFLTGVQNSFIGTLSEGMLRNIYNLSRDEIGNVKYNRRERTLLSTSS</sequence>
<comment type="caution">
    <text evidence="7">The sequence shown here is derived from an EMBL/GenBank/DDBJ whole genome shotgun (WGS) entry which is preliminary data.</text>
</comment>
<evidence type="ECO:0000256" key="3">
    <source>
        <dbReference type="ARBA" id="ARBA00023129"/>
    </source>
</evidence>
<organism evidence="7 8">
    <name type="scientific">Ziziphus jujuba var. spinosa</name>
    <dbReference type="NCBI Taxonomy" id="714518"/>
    <lineage>
        <taxon>Eukaryota</taxon>
        <taxon>Viridiplantae</taxon>
        <taxon>Streptophyta</taxon>
        <taxon>Embryophyta</taxon>
        <taxon>Tracheophyta</taxon>
        <taxon>Spermatophyta</taxon>
        <taxon>Magnoliopsida</taxon>
        <taxon>eudicotyledons</taxon>
        <taxon>Gunneridae</taxon>
        <taxon>Pentapetalae</taxon>
        <taxon>rosids</taxon>
        <taxon>fabids</taxon>
        <taxon>Rosales</taxon>
        <taxon>Rhamnaceae</taxon>
        <taxon>Paliureae</taxon>
        <taxon>Ziziphus</taxon>
    </lineage>
</organism>
<proteinExistence type="inferred from homology"/>
<reference evidence="7" key="1">
    <citation type="journal article" date="2021" name="Front. Plant Sci.">
        <title>Chromosome-Scale Genome Assembly for Chinese Sour Jujube and Insights Into Its Genome Evolution and Domestication Signature.</title>
        <authorList>
            <person name="Shen L.-Y."/>
            <person name="Luo H."/>
            <person name="Wang X.-L."/>
            <person name="Wang X.-M."/>
            <person name="Qiu X.-J."/>
            <person name="Liu H."/>
            <person name="Zhou S.-S."/>
            <person name="Jia K.-H."/>
            <person name="Nie S."/>
            <person name="Bao Y.-T."/>
            <person name="Zhang R.-G."/>
            <person name="Yun Q.-Z."/>
            <person name="Chai Y.-H."/>
            <person name="Lu J.-Y."/>
            <person name="Li Y."/>
            <person name="Zhao S.-W."/>
            <person name="Mao J.-F."/>
            <person name="Jia S.-G."/>
            <person name="Mao Y.-M."/>
        </authorList>
    </citation>
    <scope>NUCLEOTIDE SEQUENCE</scope>
    <source>
        <strain evidence="7">AT0</strain>
        <tissue evidence="7">Leaf</tissue>
    </source>
</reference>
<dbReference type="PANTHER" id="PTHR31189">
    <property type="entry name" value="OS03G0336100 PROTEIN-RELATED"/>
    <property type="match status" value="1"/>
</dbReference>
<keyword evidence="4" id="KW-1015">Disulfide bond</keyword>
<dbReference type="EMBL" id="JAEACU010000009">
    <property type="protein sequence ID" value="KAH7517381.1"/>
    <property type="molecule type" value="Genomic_DNA"/>
</dbReference>
<dbReference type="InterPro" id="IPR006045">
    <property type="entry name" value="Cupin_1"/>
</dbReference>
<evidence type="ECO:0000259" key="6">
    <source>
        <dbReference type="SMART" id="SM00835"/>
    </source>
</evidence>
<dbReference type="InterPro" id="IPR006044">
    <property type="entry name" value="11S_seedstore_pln"/>
</dbReference>
<evidence type="ECO:0000313" key="8">
    <source>
        <dbReference type="Proteomes" id="UP000813462"/>
    </source>
</evidence>
<feature type="domain" description="Cupin type-1" evidence="6">
    <location>
        <begin position="2"/>
        <end position="308"/>
    </location>
</feature>
<evidence type="ECO:0000256" key="4">
    <source>
        <dbReference type="ARBA" id="ARBA00023157"/>
    </source>
</evidence>
<evidence type="ECO:0000256" key="5">
    <source>
        <dbReference type="SAM" id="MobiDB-lite"/>
    </source>
</evidence>
<dbReference type="InterPro" id="IPR014710">
    <property type="entry name" value="RmlC-like_jellyroll"/>
</dbReference>
<evidence type="ECO:0000256" key="1">
    <source>
        <dbReference type="ARBA" id="ARBA00007178"/>
    </source>
</evidence>
<dbReference type="AlphaFoldDB" id="A0A978UR81"/>
<name>A0A978UR81_ZIZJJ</name>
<dbReference type="Proteomes" id="UP000813462">
    <property type="component" value="Unassembled WGS sequence"/>
</dbReference>
<dbReference type="InterPro" id="IPR050253">
    <property type="entry name" value="Seed_Storage-Functional"/>
</dbReference>
<dbReference type="Pfam" id="PF00190">
    <property type="entry name" value="Cupin_1"/>
    <property type="match status" value="1"/>
</dbReference>
<dbReference type="Gene3D" id="2.60.120.10">
    <property type="entry name" value="Jelly Rolls"/>
    <property type="match status" value="3"/>
</dbReference>
<evidence type="ECO:0000313" key="7">
    <source>
        <dbReference type="EMBL" id="KAH7517381.1"/>
    </source>
</evidence>
<dbReference type="SUPFAM" id="SSF51182">
    <property type="entry name" value="RmlC-like cupins"/>
    <property type="match status" value="1"/>
</dbReference>
<evidence type="ECO:0000256" key="2">
    <source>
        <dbReference type="ARBA" id="ARBA00022761"/>
    </source>
</evidence>
<gene>
    <name evidence="7" type="ORF">FEM48_Zijuj09G0057600</name>
</gene>
<comment type="similarity">
    <text evidence="1">Belongs to the 11S seed storage protein (globulins) family.</text>
</comment>